<keyword evidence="2" id="KW-1133">Transmembrane helix</keyword>
<reference evidence="3 4" key="1">
    <citation type="submission" date="2023-02" db="EMBL/GenBank/DDBJ databases">
        <title>Genome sequencing required for Actinomycetospora new species description.</title>
        <authorList>
            <person name="Saimee Y."/>
            <person name="Duangmal K."/>
        </authorList>
    </citation>
    <scope>NUCLEOTIDE SEQUENCE [LARGE SCALE GENOMIC DNA]</scope>
    <source>
        <strain evidence="3 4">DW7H6</strain>
    </source>
</reference>
<feature type="region of interest" description="Disordered" evidence="1">
    <location>
        <begin position="62"/>
        <end position="113"/>
    </location>
</feature>
<evidence type="ECO:0000256" key="1">
    <source>
        <dbReference type="SAM" id="MobiDB-lite"/>
    </source>
</evidence>
<dbReference type="RefSeq" id="WP_274201448.1">
    <property type="nucleotide sequence ID" value="NZ_JAQZAO010000006.1"/>
</dbReference>
<accession>A0ABT5SVQ0</accession>
<evidence type="ECO:0000256" key="2">
    <source>
        <dbReference type="SAM" id="Phobius"/>
    </source>
</evidence>
<evidence type="ECO:0000313" key="4">
    <source>
        <dbReference type="Proteomes" id="UP001300763"/>
    </source>
</evidence>
<sequence length="113" mass="11828">MTRLAVWWTLLPMAAPPPGAPPGSERGEEFGKTSPIALVVILLLGLATALLIRSMTKRLRNVPASFDPPEETAPSDRPEQDGGPDEEGRPPAAQGNGQGGTDRTDRPPPAGSP</sequence>
<evidence type="ECO:0000313" key="3">
    <source>
        <dbReference type="EMBL" id="MDD7966922.1"/>
    </source>
</evidence>
<proteinExistence type="predicted"/>
<feature type="transmembrane region" description="Helical" evidence="2">
    <location>
        <begin position="35"/>
        <end position="52"/>
    </location>
</feature>
<keyword evidence="4" id="KW-1185">Reference proteome</keyword>
<dbReference type="EMBL" id="JAQZAO010000006">
    <property type="protein sequence ID" value="MDD7966922.1"/>
    <property type="molecule type" value="Genomic_DNA"/>
</dbReference>
<keyword evidence="2" id="KW-0472">Membrane</keyword>
<evidence type="ECO:0008006" key="5">
    <source>
        <dbReference type="Google" id="ProtNLM"/>
    </source>
</evidence>
<comment type="caution">
    <text evidence="3">The sequence shown here is derived from an EMBL/GenBank/DDBJ whole genome shotgun (WGS) entry which is preliminary data.</text>
</comment>
<keyword evidence="2" id="KW-0812">Transmembrane</keyword>
<protein>
    <recommendedName>
        <fullName evidence="5">Secreted protein</fullName>
    </recommendedName>
</protein>
<dbReference type="Proteomes" id="UP001300763">
    <property type="component" value="Unassembled WGS sequence"/>
</dbReference>
<name>A0ABT5SVQ0_9PSEU</name>
<organism evidence="3 4">
    <name type="scientific">Actinomycetospora lemnae</name>
    <dbReference type="NCBI Taxonomy" id="3019891"/>
    <lineage>
        <taxon>Bacteria</taxon>
        <taxon>Bacillati</taxon>
        <taxon>Actinomycetota</taxon>
        <taxon>Actinomycetes</taxon>
        <taxon>Pseudonocardiales</taxon>
        <taxon>Pseudonocardiaceae</taxon>
        <taxon>Actinomycetospora</taxon>
    </lineage>
</organism>
<gene>
    <name evidence="3" type="ORF">PGB27_16420</name>
</gene>